<reference evidence="2 3" key="1">
    <citation type="submission" date="2020-01" db="EMBL/GenBank/DDBJ databases">
        <authorList>
            <person name="Gupta K D."/>
        </authorList>
    </citation>
    <scope>NUCLEOTIDE SEQUENCE [LARGE SCALE GENOMIC DNA]</scope>
</reference>
<dbReference type="Proteomes" id="UP000467700">
    <property type="component" value="Unassembled WGS sequence"/>
</dbReference>
<sequence length="101" mass="11414">MKVPYRIGVNSVPPSTSSLGPFVNTVMPMLFLLCLYVQPSKQSASAPEADIGHHVFGFIPFFWELEVVIVEYERGGRLRIRRQHLQSAMLDILSTSNIFSF</sequence>
<keyword evidence="3" id="KW-1185">Reference proteome</keyword>
<gene>
    <name evidence="2" type="ORF">AAE3_LOCUS9073</name>
</gene>
<name>A0A8S0VYL1_CYCAE</name>
<evidence type="ECO:0000313" key="3">
    <source>
        <dbReference type="Proteomes" id="UP000467700"/>
    </source>
</evidence>
<feature type="transmembrane region" description="Helical" evidence="1">
    <location>
        <begin position="21"/>
        <end position="39"/>
    </location>
</feature>
<evidence type="ECO:0000313" key="2">
    <source>
        <dbReference type="EMBL" id="CAA7267034.1"/>
    </source>
</evidence>
<dbReference type="EMBL" id="CACVBS010000057">
    <property type="protein sequence ID" value="CAA7267034.1"/>
    <property type="molecule type" value="Genomic_DNA"/>
</dbReference>
<proteinExistence type="predicted"/>
<keyword evidence="1" id="KW-1133">Transmembrane helix</keyword>
<keyword evidence="1" id="KW-0812">Transmembrane</keyword>
<keyword evidence="1" id="KW-0472">Membrane</keyword>
<comment type="caution">
    <text evidence="2">The sequence shown here is derived from an EMBL/GenBank/DDBJ whole genome shotgun (WGS) entry which is preliminary data.</text>
</comment>
<evidence type="ECO:0000256" key="1">
    <source>
        <dbReference type="SAM" id="Phobius"/>
    </source>
</evidence>
<accession>A0A8S0VYL1</accession>
<organism evidence="2 3">
    <name type="scientific">Cyclocybe aegerita</name>
    <name type="common">Black poplar mushroom</name>
    <name type="synonym">Agrocybe aegerita</name>
    <dbReference type="NCBI Taxonomy" id="1973307"/>
    <lineage>
        <taxon>Eukaryota</taxon>
        <taxon>Fungi</taxon>
        <taxon>Dikarya</taxon>
        <taxon>Basidiomycota</taxon>
        <taxon>Agaricomycotina</taxon>
        <taxon>Agaricomycetes</taxon>
        <taxon>Agaricomycetidae</taxon>
        <taxon>Agaricales</taxon>
        <taxon>Agaricineae</taxon>
        <taxon>Bolbitiaceae</taxon>
        <taxon>Cyclocybe</taxon>
    </lineage>
</organism>
<protein>
    <submittedName>
        <fullName evidence="2">Uncharacterized protein</fullName>
    </submittedName>
</protein>
<dbReference type="AlphaFoldDB" id="A0A8S0VYL1"/>